<dbReference type="InterPro" id="IPR013974">
    <property type="entry name" value="SAF"/>
</dbReference>
<dbReference type="Gene3D" id="3.90.1210.10">
    <property type="entry name" value="Antifreeze-like/N-acetylneuraminic acid synthase C-terminal domain"/>
    <property type="match status" value="1"/>
</dbReference>
<protein>
    <recommendedName>
        <fullName evidence="2">SAF domain-containing protein</fullName>
    </recommendedName>
</protein>
<evidence type="ECO:0000313" key="3">
    <source>
        <dbReference type="EMBL" id="GAA4283071.1"/>
    </source>
</evidence>
<keyword evidence="4" id="KW-1185">Reference proteome</keyword>
<dbReference type="EMBL" id="BAABAZ010000004">
    <property type="protein sequence ID" value="GAA4283071.1"/>
    <property type="molecule type" value="Genomic_DNA"/>
</dbReference>
<evidence type="ECO:0000256" key="1">
    <source>
        <dbReference type="SAM" id="MobiDB-lite"/>
    </source>
</evidence>
<feature type="region of interest" description="Disordered" evidence="1">
    <location>
        <begin position="154"/>
        <end position="185"/>
    </location>
</feature>
<dbReference type="Proteomes" id="UP001501586">
    <property type="component" value="Unassembled WGS sequence"/>
</dbReference>
<name>A0ABP8EGI1_9MICO</name>
<evidence type="ECO:0000313" key="4">
    <source>
        <dbReference type="Proteomes" id="UP001501586"/>
    </source>
</evidence>
<organism evidence="3 4">
    <name type="scientific">Brevibacterium daeguense</name>
    <dbReference type="NCBI Taxonomy" id="909936"/>
    <lineage>
        <taxon>Bacteria</taxon>
        <taxon>Bacillati</taxon>
        <taxon>Actinomycetota</taxon>
        <taxon>Actinomycetes</taxon>
        <taxon>Micrococcales</taxon>
        <taxon>Brevibacteriaceae</taxon>
        <taxon>Brevibacterium</taxon>
    </lineage>
</organism>
<feature type="domain" description="SAF" evidence="2">
    <location>
        <begin position="49"/>
        <end position="111"/>
    </location>
</feature>
<accession>A0ABP8EGI1</accession>
<sequence length="241" mass="24244">MFSLRLPLRLRTSLPLKDKRRLRRAVAAVALAAATMLVVWTLTPRSAGVDVVVAAEPIAPGTELSAADVSTRAYPAELVPDDALRSPAEAVGKSAAAHLSPGSPVTASGLVQPREESLTEGQLLMPVTVTDEAAARTLQPGHRVRIYTAGSAADAGGGSLETAGESESADRSDAGSDVPGAAAESGSSSALVDMAVVSSVARESGSSLSAAVTVVTLIVTEQQAAALASVAGSGLHFALLN</sequence>
<evidence type="ECO:0000259" key="2">
    <source>
        <dbReference type="SMART" id="SM00858"/>
    </source>
</evidence>
<dbReference type="CDD" id="cd11614">
    <property type="entry name" value="SAF_CpaB_FlgA_like"/>
    <property type="match status" value="1"/>
</dbReference>
<dbReference type="Pfam" id="PF08666">
    <property type="entry name" value="SAF"/>
    <property type="match status" value="1"/>
</dbReference>
<feature type="region of interest" description="Disordered" evidence="1">
    <location>
        <begin position="89"/>
        <end position="117"/>
    </location>
</feature>
<reference evidence="4" key="1">
    <citation type="journal article" date="2019" name="Int. J. Syst. Evol. Microbiol.">
        <title>The Global Catalogue of Microorganisms (GCM) 10K type strain sequencing project: providing services to taxonomists for standard genome sequencing and annotation.</title>
        <authorList>
            <consortium name="The Broad Institute Genomics Platform"/>
            <consortium name="The Broad Institute Genome Sequencing Center for Infectious Disease"/>
            <person name="Wu L."/>
            <person name="Ma J."/>
        </authorList>
    </citation>
    <scope>NUCLEOTIDE SEQUENCE [LARGE SCALE GENOMIC DNA]</scope>
    <source>
        <strain evidence="4">JCM 17458</strain>
    </source>
</reference>
<dbReference type="RefSeq" id="WP_236864509.1">
    <property type="nucleotide sequence ID" value="NZ_BAABAZ010000004.1"/>
</dbReference>
<comment type="caution">
    <text evidence="3">The sequence shown here is derived from an EMBL/GenBank/DDBJ whole genome shotgun (WGS) entry which is preliminary data.</text>
</comment>
<proteinExistence type="predicted"/>
<dbReference type="SMART" id="SM00858">
    <property type="entry name" value="SAF"/>
    <property type="match status" value="1"/>
</dbReference>
<gene>
    <name evidence="3" type="ORF">GCM10022261_06020</name>
</gene>